<evidence type="ECO:0000256" key="1">
    <source>
        <dbReference type="ARBA" id="ARBA00004141"/>
    </source>
</evidence>
<accession>A0A1J9S692</accession>
<keyword evidence="12" id="KW-1185">Reference proteome</keyword>
<dbReference type="PIRSF" id="PIRSF002744">
    <property type="entry name" value="Pur-cyt_permease"/>
    <property type="match status" value="1"/>
</dbReference>
<keyword evidence="7 8" id="KW-0472">Membrane</keyword>
<dbReference type="AlphaFoldDB" id="A0A1J9S692"/>
<proteinExistence type="inferred from homology"/>
<dbReference type="RefSeq" id="XP_020135302.1">
    <property type="nucleotide sequence ID" value="XM_020269716.1"/>
</dbReference>
<evidence type="ECO:0000313" key="11">
    <source>
        <dbReference type="EMBL" id="OJD40459.1"/>
    </source>
</evidence>
<sequence length="528" mass="57204">MPHEQQPATTVDVEKGFVPHLHGRAPSQRDDEQLAARRPSAALATTKSWYKDDDADGFLASDNLEARGIQRVEPDERHDLRSLGYSQIAILWFSVNLAANNITLGMLGPAVYYLGFTDSCLCAVLGMLLGCLGVAYAATFGPRSGNRTMIFARYTMGWYPSKIVVLLNIIVLLGYALIDCVVAGQILSAVSANTMSVVVGIIIVAVITWGITTFGYSVFHMYERYAWLPQLMIICILAGVAGPKFDTTTPSSAGDARTLAGNRLSFFSLCLAAAITYGGGAADYFVYYPSSTPSWKVFVVTMVGLSASFTFAFIVGIGLASGMAANPSWEAAYGTSQGALIVEGFAPLGEFGKFCGVVVALGLIANLIVPTYSSGVDFQILGRWCAQVPRIVWNTIGVVIYTVCAAAGRAHLAEIFTNFLALMGYWVCIWLAITLEEHLLFRRASSGRTWDWARWDDQKHLPLGIAALAAFLVGWAGAILSMAQVWYIGPIASTVGDYGADMGNYVGFAWAALVFPPLRWWEIKRFGR</sequence>
<reference evidence="11 12" key="1">
    <citation type="submission" date="2016-10" db="EMBL/GenBank/DDBJ databases">
        <title>Proteomics and genomics reveal pathogen-plant mechanisms compatible with a hemibiotrophic lifestyle of Diplodia corticola.</title>
        <authorList>
            <person name="Fernandes I."/>
            <person name="De Jonge R."/>
            <person name="Van De Peer Y."/>
            <person name="Devreese B."/>
            <person name="Alves A."/>
            <person name="Esteves A.C."/>
        </authorList>
    </citation>
    <scope>NUCLEOTIDE SEQUENCE [LARGE SCALE GENOMIC DNA]</scope>
    <source>
        <strain evidence="11 12">CBS 112549</strain>
    </source>
</reference>
<dbReference type="GeneID" id="31009975"/>
<keyword evidence="3 8" id="KW-0813">Transport</keyword>
<dbReference type="GO" id="GO:0000329">
    <property type="term" value="C:fungal-type vacuole membrane"/>
    <property type="evidence" value="ECO:0007669"/>
    <property type="project" value="TreeGrafter"/>
</dbReference>
<feature type="transmembrane region" description="Helical" evidence="10">
    <location>
        <begin position="391"/>
        <end position="413"/>
    </location>
</feature>
<dbReference type="Gene3D" id="1.10.4160.10">
    <property type="entry name" value="Hydantoin permease"/>
    <property type="match status" value="1"/>
</dbReference>
<evidence type="ECO:0000256" key="7">
    <source>
        <dbReference type="ARBA" id="ARBA00023136"/>
    </source>
</evidence>
<comment type="caution">
    <text evidence="11">The sequence shown here is derived from an EMBL/GenBank/DDBJ whole genome shotgun (WGS) entry which is preliminary data.</text>
</comment>
<evidence type="ECO:0000256" key="10">
    <source>
        <dbReference type="SAM" id="Phobius"/>
    </source>
</evidence>
<name>A0A1J9S692_9PEZI</name>
<evidence type="ECO:0000256" key="2">
    <source>
        <dbReference type="ARBA" id="ARBA00008974"/>
    </source>
</evidence>
<gene>
    <name evidence="11" type="ORF">BKCO1_1000330</name>
</gene>
<feature type="transmembrane region" description="Helical" evidence="10">
    <location>
        <begin position="265"/>
        <end position="286"/>
    </location>
</feature>
<feature type="transmembrane region" description="Helical" evidence="10">
    <location>
        <begin position="351"/>
        <end position="370"/>
    </location>
</feature>
<evidence type="ECO:0000256" key="4">
    <source>
        <dbReference type="ARBA" id="ARBA00022553"/>
    </source>
</evidence>
<protein>
    <submittedName>
        <fullName evidence="11">Nucleoside transporter</fullName>
    </submittedName>
</protein>
<organism evidence="11 12">
    <name type="scientific">Diplodia corticola</name>
    <dbReference type="NCBI Taxonomy" id="236234"/>
    <lineage>
        <taxon>Eukaryota</taxon>
        <taxon>Fungi</taxon>
        <taxon>Dikarya</taxon>
        <taxon>Ascomycota</taxon>
        <taxon>Pezizomycotina</taxon>
        <taxon>Dothideomycetes</taxon>
        <taxon>Dothideomycetes incertae sedis</taxon>
        <taxon>Botryosphaeriales</taxon>
        <taxon>Botryosphaeriaceae</taxon>
        <taxon>Diplodia</taxon>
    </lineage>
</organism>
<dbReference type="Pfam" id="PF02133">
    <property type="entry name" value="Transp_cyt_pur"/>
    <property type="match status" value="1"/>
</dbReference>
<dbReference type="GO" id="GO:0022857">
    <property type="term" value="F:transmembrane transporter activity"/>
    <property type="evidence" value="ECO:0007669"/>
    <property type="project" value="InterPro"/>
</dbReference>
<dbReference type="STRING" id="236234.A0A1J9S692"/>
<feature type="region of interest" description="Disordered" evidence="9">
    <location>
        <begin position="1"/>
        <end position="42"/>
    </location>
</feature>
<feature type="transmembrane region" description="Helical" evidence="10">
    <location>
        <begin position="198"/>
        <end position="219"/>
    </location>
</feature>
<dbReference type="InterPro" id="IPR001248">
    <property type="entry name" value="Pur-cyt_permease"/>
</dbReference>
<feature type="transmembrane region" description="Helical" evidence="10">
    <location>
        <begin position="461"/>
        <end position="482"/>
    </location>
</feature>
<keyword evidence="4" id="KW-0597">Phosphoprotein</keyword>
<evidence type="ECO:0000256" key="9">
    <source>
        <dbReference type="SAM" id="MobiDB-lite"/>
    </source>
</evidence>
<dbReference type="PANTHER" id="PTHR31806">
    <property type="entry name" value="PURINE-CYTOSINE PERMEASE FCY2-RELATED"/>
    <property type="match status" value="1"/>
</dbReference>
<dbReference type="Proteomes" id="UP000183809">
    <property type="component" value="Unassembled WGS sequence"/>
</dbReference>
<keyword evidence="6 10" id="KW-1133">Transmembrane helix</keyword>
<feature type="transmembrane region" description="Helical" evidence="10">
    <location>
        <begin position="111"/>
        <end position="138"/>
    </location>
</feature>
<evidence type="ECO:0000256" key="3">
    <source>
        <dbReference type="ARBA" id="ARBA00022448"/>
    </source>
</evidence>
<keyword evidence="5 10" id="KW-0812">Transmembrane</keyword>
<dbReference type="FunFam" id="1.10.4160.10:FF:000002">
    <property type="entry name" value="Purine-cytosine permease fcyB"/>
    <property type="match status" value="1"/>
</dbReference>
<dbReference type="EMBL" id="MNUE01000001">
    <property type="protein sequence ID" value="OJD40459.1"/>
    <property type="molecule type" value="Genomic_DNA"/>
</dbReference>
<feature type="transmembrane region" description="Helical" evidence="10">
    <location>
        <begin position="502"/>
        <end position="521"/>
    </location>
</feature>
<dbReference type="InterPro" id="IPR026030">
    <property type="entry name" value="Pur-cyt_permease_Fcy2/21/22"/>
</dbReference>
<dbReference type="GO" id="GO:0005886">
    <property type="term" value="C:plasma membrane"/>
    <property type="evidence" value="ECO:0007669"/>
    <property type="project" value="TreeGrafter"/>
</dbReference>
<evidence type="ECO:0000256" key="8">
    <source>
        <dbReference type="PIRNR" id="PIRNR002744"/>
    </source>
</evidence>
<dbReference type="GO" id="GO:0015851">
    <property type="term" value="P:nucleobase transport"/>
    <property type="evidence" value="ECO:0007669"/>
    <property type="project" value="UniProtKB-ARBA"/>
</dbReference>
<evidence type="ECO:0000256" key="5">
    <source>
        <dbReference type="ARBA" id="ARBA00022692"/>
    </source>
</evidence>
<evidence type="ECO:0000256" key="6">
    <source>
        <dbReference type="ARBA" id="ARBA00022989"/>
    </source>
</evidence>
<comment type="similarity">
    <text evidence="2 8">Belongs to the purine-cytosine permease (2.A.39) family.</text>
</comment>
<dbReference type="PANTHER" id="PTHR31806:SF8">
    <property type="entry name" value="TRANSPORTER, PUTATIVE (AFU_ORTHOLOGUE AFUA_2G03000)-RELATED"/>
    <property type="match status" value="1"/>
</dbReference>
<evidence type="ECO:0000313" key="12">
    <source>
        <dbReference type="Proteomes" id="UP000183809"/>
    </source>
</evidence>
<feature type="transmembrane region" description="Helical" evidence="10">
    <location>
        <begin position="226"/>
        <end position="245"/>
    </location>
</feature>
<feature type="transmembrane region" description="Helical" evidence="10">
    <location>
        <begin position="298"/>
        <end position="320"/>
    </location>
</feature>
<feature type="transmembrane region" description="Helical" evidence="10">
    <location>
        <begin position="159"/>
        <end position="178"/>
    </location>
</feature>
<feature type="transmembrane region" description="Helical" evidence="10">
    <location>
        <begin position="419"/>
        <end position="440"/>
    </location>
</feature>
<comment type="subcellular location">
    <subcellularLocation>
        <location evidence="1">Membrane</location>
        <topology evidence="1">Multi-pass membrane protein</topology>
    </subcellularLocation>
</comment>
<dbReference type="OrthoDB" id="5428495at2759"/>